<dbReference type="AlphaFoldDB" id="A0A2N5ZN41"/>
<dbReference type="Proteomes" id="UP000234857">
    <property type="component" value="Unassembled WGS sequence"/>
</dbReference>
<evidence type="ECO:0000313" key="3">
    <source>
        <dbReference type="Proteomes" id="UP000234857"/>
    </source>
</evidence>
<dbReference type="InterPro" id="IPR025164">
    <property type="entry name" value="Toastrack_DUF4097"/>
</dbReference>
<dbReference type="Pfam" id="PF22564">
    <property type="entry name" value="HAAS"/>
    <property type="match status" value="1"/>
</dbReference>
<reference evidence="2 3" key="1">
    <citation type="submission" date="2017-11" db="EMBL/GenBank/DDBJ databases">
        <title>Genome-resolved metagenomics identifies genetic mobility, metabolic interactions, and unexpected diversity in perchlorate-reducing communities.</title>
        <authorList>
            <person name="Barnum T.P."/>
            <person name="Figueroa I.A."/>
            <person name="Carlstrom C.I."/>
            <person name="Lucas L.N."/>
            <person name="Engelbrektson A.L."/>
            <person name="Coates J.D."/>
        </authorList>
    </citation>
    <scope>NUCLEOTIDE SEQUENCE [LARGE SCALE GENOMIC DNA]</scope>
    <source>
        <strain evidence="2">BM706</strain>
    </source>
</reference>
<dbReference type="EMBL" id="PKTG01000007">
    <property type="protein sequence ID" value="PLX20100.1"/>
    <property type="molecule type" value="Genomic_DNA"/>
</dbReference>
<gene>
    <name evidence="2" type="ORF">C0601_00195</name>
</gene>
<dbReference type="Pfam" id="PF13349">
    <property type="entry name" value="DUF4097"/>
    <property type="match status" value="1"/>
</dbReference>
<evidence type="ECO:0000259" key="1">
    <source>
        <dbReference type="Pfam" id="PF13349"/>
    </source>
</evidence>
<feature type="domain" description="DUF4097" evidence="1">
    <location>
        <begin position="97"/>
        <end position="362"/>
    </location>
</feature>
<organism evidence="2 3">
    <name type="scientific">Muiribacterium halophilum</name>
    <dbReference type="NCBI Taxonomy" id="2053465"/>
    <lineage>
        <taxon>Bacteria</taxon>
        <taxon>Candidatus Muiribacteriota</taxon>
        <taxon>Candidatus Muiribacteriia</taxon>
        <taxon>Candidatus Muiribacteriales</taxon>
        <taxon>Candidatus Muiribacteriaceae</taxon>
        <taxon>Candidatus Muiribacterium</taxon>
    </lineage>
</organism>
<comment type="caution">
    <text evidence="2">The sequence shown here is derived from an EMBL/GenBank/DDBJ whole genome shotgun (WGS) entry which is preliminary data.</text>
</comment>
<proteinExistence type="predicted"/>
<dbReference type="Gene3D" id="2.160.20.120">
    <property type="match status" value="1"/>
</dbReference>
<name>A0A2N5ZN41_MUIH1</name>
<evidence type="ECO:0000313" key="2">
    <source>
        <dbReference type="EMBL" id="PLX20100.1"/>
    </source>
</evidence>
<sequence length="369" mass="42536">MNKQEYIERLSDALGGVSDVEKEEIIYDFSEYFENAKLEGLSEQQVIEELGDPKQLAEEFNQNNPKEIKKDIEIESIQKENKEKFRKDFAFELKDIKEFNLISGSEDIFIIPSDDEIKIDYLMKKNRTRLKPEFIVKEENGIIDFEIKYPRISRFLLGGVRFKAKIRIHVPEYWAGKLNIKNIAGDIKSFEVSLPFFKFNTISGDIKTNLMKIDELFIRTVSGDIKTERLECKRLEMKTTSGDIKCEQIDVEDLTFRTVSGDIKTNANINHLYFKSVSGDMKTNFLKTPNDMRFKTVSGDISIRIPSNSGIELESKTVSGKLKTDFPFTEKEKNSKKHFIGSIEGKNIVKIDCKSVSGDIRLKALKEED</sequence>
<protein>
    <recommendedName>
        <fullName evidence="1">DUF4097 domain-containing protein</fullName>
    </recommendedName>
</protein>
<accession>A0A2N5ZN41</accession>